<accession>A0A0C9WC42</accession>
<gene>
    <name evidence="1" type="ORF">HYDPIDRAFT_31451</name>
</gene>
<proteinExistence type="predicted"/>
<dbReference type="EMBL" id="KN839863">
    <property type="protein sequence ID" value="KIJ61367.1"/>
    <property type="molecule type" value="Genomic_DNA"/>
</dbReference>
<dbReference type="AlphaFoldDB" id="A0A0C9WC42"/>
<dbReference type="HOGENOM" id="CLU_1428173_0_0_1"/>
<dbReference type="OrthoDB" id="3069822at2759"/>
<evidence type="ECO:0000313" key="1">
    <source>
        <dbReference type="EMBL" id="KIJ61367.1"/>
    </source>
</evidence>
<protein>
    <submittedName>
        <fullName evidence="1">Uncharacterized protein</fullName>
    </submittedName>
</protein>
<evidence type="ECO:0000313" key="2">
    <source>
        <dbReference type="Proteomes" id="UP000053820"/>
    </source>
</evidence>
<keyword evidence="2" id="KW-1185">Reference proteome</keyword>
<dbReference type="Proteomes" id="UP000053820">
    <property type="component" value="Unassembled WGS sequence"/>
</dbReference>
<organism evidence="1 2">
    <name type="scientific">Hydnomerulius pinastri MD-312</name>
    <dbReference type="NCBI Taxonomy" id="994086"/>
    <lineage>
        <taxon>Eukaryota</taxon>
        <taxon>Fungi</taxon>
        <taxon>Dikarya</taxon>
        <taxon>Basidiomycota</taxon>
        <taxon>Agaricomycotina</taxon>
        <taxon>Agaricomycetes</taxon>
        <taxon>Agaricomycetidae</taxon>
        <taxon>Boletales</taxon>
        <taxon>Boletales incertae sedis</taxon>
        <taxon>Leucogyrophana</taxon>
    </lineage>
</organism>
<name>A0A0C9WC42_9AGAM</name>
<sequence length="190" mass="20899">MVDRPKLLFPGLGLHLKQLAQHMSNQFNLHDLTVHSPHSPNMIIFTMCTNFAQSIAFAISRLLQSMNKHDWAPLMEAYLMAQGQWCTIIEICPEPSTTPDNSSDVNAWYSDNAAATGNIHVWLAPTVHVKVSSAALASNLFSILKAEYGKPGIAAIYAEFKSLLDINIPFNAHPGPAMDKCKLTLPVSKT</sequence>
<reference evidence="1 2" key="1">
    <citation type="submission" date="2014-04" db="EMBL/GenBank/DDBJ databases">
        <title>Evolutionary Origins and Diversification of the Mycorrhizal Mutualists.</title>
        <authorList>
            <consortium name="DOE Joint Genome Institute"/>
            <consortium name="Mycorrhizal Genomics Consortium"/>
            <person name="Kohler A."/>
            <person name="Kuo A."/>
            <person name="Nagy L.G."/>
            <person name="Floudas D."/>
            <person name="Copeland A."/>
            <person name="Barry K.W."/>
            <person name="Cichocki N."/>
            <person name="Veneault-Fourrey C."/>
            <person name="LaButti K."/>
            <person name="Lindquist E.A."/>
            <person name="Lipzen A."/>
            <person name="Lundell T."/>
            <person name="Morin E."/>
            <person name="Murat C."/>
            <person name="Riley R."/>
            <person name="Ohm R."/>
            <person name="Sun H."/>
            <person name="Tunlid A."/>
            <person name="Henrissat B."/>
            <person name="Grigoriev I.V."/>
            <person name="Hibbett D.S."/>
            <person name="Martin F."/>
        </authorList>
    </citation>
    <scope>NUCLEOTIDE SEQUENCE [LARGE SCALE GENOMIC DNA]</scope>
    <source>
        <strain evidence="1 2">MD-312</strain>
    </source>
</reference>